<dbReference type="GO" id="GO:0009966">
    <property type="term" value="P:regulation of signal transduction"/>
    <property type="evidence" value="ECO:0007669"/>
    <property type="project" value="InterPro"/>
</dbReference>
<dbReference type="PANTHER" id="PTHR12398">
    <property type="entry name" value="PROTEIN PHOSPHATASE INHIBITOR"/>
    <property type="match status" value="1"/>
</dbReference>
<evidence type="ECO:0000313" key="1">
    <source>
        <dbReference type="EMBL" id="ODV59518.1"/>
    </source>
</evidence>
<dbReference type="Pfam" id="PF04979">
    <property type="entry name" value="IPP-2"/>
    <property type="match status" value="1"/>
</dbReference>
<dbReference type="EMBL" id="KV454485">
    <property type="protein sequence ID" value="ODV59518.1"/>
    <property type="molecule type" value="Genomic_DNA"/>
</dbReference>
<accession>A0A1D2VCU8</accession>
<dbReference type="GeneID" id="30962356"/>
<dbReference type="RefSeq" id="XP_020045825.1">
    <property type="nucleotide sequence ID" value="XM_020188720.1"/>
</dbReference>
<gene>
    <name evidence="1" type="ORF">ASCRUDRAFT_109284</name>
</gene>
<dbReference type="Proteomes" id="UP000095038">
    <property type="component" value="Unassembled WGS sequence"/>
</dbReference>
<protein>
    <recommendedName>
        <fullName evidence="3">Protein phosphatase inhibitor 2</fullName>
    </recommendedName>
</protein>
<dbReference type="OrthoDB" id="551302at2759"/>
<reference evidence="2" key="1">
    <citation type="submission" date="2016-05" db="EMBL/GenBank/DDBJ databases">
        <title>Comparative genomics of biotechnologically important yeasts.</title>
        <authorList>
            <consortium name="DOE Joint Genome Institute"/>
            <person name="Riley R."/>
            <person name="Haridas S."/>
            <person name="Wolfe K.H."/>
            <person name="Lopes M.R."/>
            <person name="Hittinger C.T."/>
            <person name="Goker M."/>
            <person name="Salamov A."/>
            <person name="Wisecaver J."/>
            <person name="Long T.M."/>
            <person name="Aerts A.L."/>
            <person name="Barry K."/>
            <person name="Choi C."/>
            <person name="Clum A."/>
            <person name="Coughlan A.Y."/>
            <person name="Deshpande S."/>
            <person name="Douglass A.P."/>
            <person name="Hanson S.J."/>
            <person name="Klenk H.-P."/>
            <person name="Labutti K."/>
            <person name="Lapidus A."/>
            <person name="Lindquist E."/>
            <person name="Lipzen A."/>
            <person name="Meier-Kolthoff J.P."/>
            <person name="Ohm R.A."/>
            <person name="Otillar R.P."/>
            <person name="Pangilinan J."/>
            <person name="Peng Y."/>
            <person name="Rokas A."/>
            <person name="Rosa C.A."/>
            <person name="Scheuner C."/>
            <person name="Sibirny A.A."/>
            <person name="Slot J.C."/>
            <person name="Stielow J.B."/>
            <person name="Sun H."/>
            <person name="Kurtzman C.P."/>
            <person name="Blackwell M."/>
            <person name="Grigoriev I.V."/>
            <person name="Jeffries T.W."/>
        </authorList>
    </citation>
    <scope>NUCLEOTIDE SEQUENCE [LARGE SCALE GENOMIC DNA]</scope>
    <source>
        <strain evidence="2">DSM 1968</strain>
    </source>
</reference>
<organism evidence="1 2">
    <name type="scientific">Ascoidea rubescens DSM 1968</name>
    <dbReference type="NCBI Taxonomy" id="1344418"/>
    <lineage>
        <taxon>Eukaryota</taxon>
        <taxon>Fungi</taxon>
        <taxon>Dikarya</taxon>
        <taxon>Ascomycota</taxon>
        <taxon>Saccharomycotina</taxon>
        <taxon>Saccharomycetes</taxon>
        <taxon>Ascoideaceae</taxon>
        <taxon>Ascoidea</taxon>
    </lineage>
</organism>
<proteinExistence type="predicted"/>
<dbReference type="InParanoid" id="A0A1D2VCU8"/>
<name>A0A1D2VCU8_9ASCO</name>
<keyword evidence="2" id="KW-1185">Reference proteome</keyword>
<dbReference type="FunCoup" id="A0A1D2VCU8">
    <property type="interactions" value="270"/>
</dbReference>
<dbReference type="PANTHER" id="PTHR12398:SF20">
    <property type="entry name" value="PROTEIN PHOSPHATASE 1 REGULATORY INHIBITOR SUBUNIT 2"/>
    <property type="match status" value="1"/>
</dbReference>
<evidence type="ECO:0000313" key="2">
    <source>
        <dbReference type="Proteomes" id="UP000095038"/>
    </source>
</evidence>
<dbReference type="AlphaFoldDB" id="A0A1D2VCU8"/>
<dbReference type="GO" id="GO:0004864">
    <property type="term" value="F:protein phosphatase inhibitor activity"/>
    <property type="evidence" value="ECO:0007669"/>
    <property type="project" value="InterPro"/>
</dbReference>
<sequence>MSEKQPRSILRNAPDLYKENILSNYNRQIVLENTKKNALLNDKQSEGNKIRKQILLKKQKALQDDDSLEKVQFNQKNLEENDKIKASMTFTKIDEPKTPYQGAVDPSNDYYRTDNETDSITDDGVFSENEATVDDISNFSLGEPEVDSNPIKMESLNGGTLIRCDSDTDPYAGLTPEQAKRKRFEEMRKKHYHNEVVPFKHFEPDDDEDERN</sequence>
<dbReference type="InterPro" id="IPR007062">
    <property type="entry name" value="PPI-2"/>
</dbReference>
<dbReference type="STRING" id="1344418.A0A1D2VCU8"/>
<evidence type="ECO:0008006" key="3">
    <source>
        <dbReference type="Google" id="ProtNLM"/>
    </source>
</evidence>